<dbReference type="PaxDb" id="2850-Phatr48977"/>
<dbReference type="FunFam" id="3.40.50.720:FF:000468">
    <property type="entry name" value="Short-chain dehydrogenase, putative"/>
    <property type="match status" value="1"/>
</dbReference>
<evidence type="ECO:0000256" key="2">
    <source>
        <dbReference type="ARBA" id="ARBA00004760"/>
    </source>
</evidence>
<dbReference type="OMA" id="ICGVFEE"/>
<dbReference type="CDD" id="cd08939">
    <property type="entry name" value="KDSR-like_SDR_c"/>
    <property type="match status" value="1"/>
</dbReference>
<reference evidence="14" key="2">
    <citation type="submission" date="2008-08" db="EMBL/GenBank/DDBJ databases">
        <authorList>
            <consortium name="Diatom Consortium"/>
            <person name="Grigoriev I."/>
            <person name="Grimwood J."/>
            <person name="Kuo A."/>
            <person name="Otillar R.P."/>
            <person name="Salamov A."/>
            <person name="Detter J.C."/>
            <person name="Lindquist E."/>
            <person name="Shapiro H."/>
            <person name="Lucas S."/>
            <person name="Glavina del Rio T."/>
            <person name="Pitluck S."/>
            <person name="Rokhsar D."/>
            <person name="Bowler C."/>
        </authorList>
    </citation>
    <scope>GENOME REANNOTATION</scope>
    <source>
        <strain evidence="14">CCAP 1055/1</strain>
    </source>
</reference>
<dbReference type="OrthoDB" id="37659at2759"/>
<keyword evidence="8" id="KW-0443">Lipid metabolism</keyword>
<comment type="pathway">
    <text evidence="2">Lipid metabolism; sphingolipid metabolism.</text>
</comment>
<dbReference type="PANTHER" id="PTHR43550">
    <property type="entry name" value="3-KETODIHYDROSPHINGOSINE REDUCTASE"/>
    <property type="match status" value="1"/>
</dbReference>
<dbReference type="STRING" id="556484.B7G932"/>
<keyword evidence="7" id="KW-0560">Oxidoreductase</keyword>
<dbReference type="KEGG" id="pti:PHATRDRAFT_48977"/>
<evidence type="ECO:0000259" key="12">
    <source>
        <dbReference type="SMART" id="SM00822"/>
    </source>
</evidence>
<dbReference type="PANTHER" id="PTHR43550:SF3">
    <property type="entry name" value="3-KETODIHYDROSPHINGOSINE REDUCTASE"/>
    <property type="match status" value="1"/>
</dbReference>
<dbReference type="HOGENOM" id="CLU_010194_3_2_1"/>
<evidence type="ECO:0000256" key="7">
    <source>
        <dbReference type="ARBA" id="ARBA00023002"/>
    </source>
</evidence>
<dbReference type="GO" id="GO:0030148">
    <property type="term" value="P:sphingolipid biosynthetic process"/>
    <property type="evidence" value="ECO:0007669"/>
    <property type="project" value="InterPro"/>
</dbReference>
<gene>
    <name evidence="13" type="ORF">PHATRDRAFT_48977</name>
</gene>
<evidence type="ECO:0000256" key="8">
    <source>
        <dbReference type="ARBA" id="ARBA00023098"/>
    </source>
</evidence>
<dbReference type="InterPro" id="IPR036291">
    <property type="entry name" value="NAD(P)-bd_dom_sf"/>
</dbReference>
<keyword evidence="14" id="KW-1185">Reference proteome</keyword>
<organism evidence="13 14">
    <name type="scientific">Phaeodactylum tricornutum (strain CCAP 1055/1)</name>
    <dbReference type="NCBI Taxonomy" id="556484"/>
    <lineage>
        <taxon>Eukaryota</taxon>
        <taxon>Sar</taxon>
        <taxon>Stramenopiles</taxon>
        <taxon>Ochrophyta</taxon>
        <taxon>Bacillariophyta</taxon>
        <taxon>Bacillariophyceae</taxon>
        <taxon>Bacillariophycidae</taxon>
        <taxon>Naviculales</taxon>
        <taxon>Phaeodactylaceae</taxon>
        <taxon>Phaeodactylum</taxon>
    </lineage>
</organism>
<evidence type="ECO:0000256" key="1">
    <source>
        <dbReference type="ARBA" id="ARBA00004240"/>
    </source>
</evidence>
<accession>B7G932</accession>
<evidence type="ECO:0000313" key="13">
    <source>
        <dbReference type="EMBL" id="EEC44753.1"/>
    </source>
</evidence>
<evidence type="ECO:0000256" key="4">
    <source>
        <dbReference type="ARBA" id="ARBA00022824"/>
    </source>
</evidence>
<dbReference type="GO" id="GO:0005789">
    <property type="term" value="C:endoplasmic reticulum membrane"/>
    <property type="evidence" value="ECO:0007669"/>
    <property type="project" value="TreeGrafter"/>
</dbReference>
<dbReference type="eggNOG" id="KOG1210">
    <property type="taxonomic scope" value="Eukaryota"/>
</dbReference>
<keyword evidence="11" id="KW-0472">Membrane</keyword>
<feature type="domain" description="Ketoreductase" evidence="12">
    <location>
        <begin position="55"/>
        <end position="240"/>
    </location>
</feature>
<keyword evidence="10" id="KW-0175">Coiled coil</keyword>
<dbReference type="GO" id="GO:0006666">
    <property type="term" value="P:3-keto-sphinganine metabolic process"/>
    <property type="evidence" value="ECO:0007669"/>
    <property type="project" value="InterPro"/>
</dbReference>
<dbReference type="GO" id="GO:0047560">
    <property type="term" value="F:3-dehydrosphinganine reductase activity"/>
    <property type="evidence" value="ECO:0007669"/>
    <property type="project" value="UniProtKB-EC"/>
</dbReference>
<proteinExistence type="predicted"/>
<keyword evidence="11" id="KW-0812">Transmembrane</keyword>
<feature type="transmembrane region" description="Helical" evidence="11">
    <location>
        <begin position="15"/>
        <end position="38"/>
    </location>
</feature>
<dbReference type="EC" id="1.1.1.102" evidence="9"/>
<dbReference type="GeneID" id="7195251"/>
<evidence type="ECO:0000256" key="5">
    <source>
        <dbReference type="ARBA" id="ARBA00022857"/>
    </source>
</evidence>
<reference evidence="13 14" key="1">
    <citation type="journal article" date="2008" name="Nature">
        <title>The Phaeodactylum genome reveals the evolutionary history of diatom genomes.</title>
        <authorList>
            <person name="Bowler C."/>
            <person name="Allen A.E."/>
            <person name="Badger J.H."/>
            <person name="Grimwood J."/>
            <person name="Jabbari K."/>
            <person name="Kuo A."/>
            <person name="Maheswari U."/>
            <person name="Martens C."/>
            <person name="Maumus F."/>
            <person name="Otillar R.P."/>
            <person name="Rayko E."/>
            <person name="Salamov A."/>
            <person name="Vandepoele K."/>
            <person name="Beszteri B."/>
            <person name="Gruber A."/>
            <person name="Heijde M."/>
            <person name="Katinka M."/>
            <person name="Mock T."/>
            <person name="Valentin K."/>
            <person name="Verret F."/>
            <person name="Berges J.A."/>
            <person name="Brownlee C."/>
            <person name="Cadoret J.P."/>
            <person name="Chiovitti A."/>
            <person name="Choi C.J."/>
            <person name="Coesel S."/>
            <person name="De Martino A."/>
            <person name="Detter J.C."/>
            <person name="Durkin C."/>
            <person name="Falciatore A."/>
            <person name="Fournet J."/>
            <person name="Haruta M."/>
            <person name="Huysman M.J."/>
            <person name="Jenkins B.D."/>
            <person name="Jiroutova K."/>
            <person name="Jorgensen R.E."/>
            <person name="Joubert Y."/>
            <person name="Kaplan A."/>
            <person name="Kroger N."/>
            <person name="Kroth P.G."/>
            <person name="La Roche J."/>
            <person name="Lindquist E."/>
            <person name="Lommer M."/>
            <person name="Martin-Jezequel V."/>
            <person name="Lopez P.J."/>
            <person name="Lucas S."/>
            <person name="Mangogna M."/>
            <person name="McGinnis K."/>
            <person name="Medlin L.K."/>
            <person name="Montsant A."/>
            <person name="Oudot-Le Secq M.P."/>
            <person name="Napoli C."/>
            <person name="Obornik M."/>
            <person name="Parker M.S."/>
            <person name="Petit J.L."/>
            <person name="Porcel B.M."/>
            <person name="Poulsen N."/>
            <person name="Robison M."/>
            <person name="Rychlewski L."/>
            <person name="Rynearson T.A."/>
            <person name="Schmutz J."/>
            <person name="Shapiro H."/>
            <person name="Siaut M."/>
            <person name="Stanley M."/>
            <person name="Sussman M.R."/>
            <person name="Taylor A.R."/>
            <person name="Vardi A."/>
            <person name="von Dassow P."/>
            <person name="Vyverman W."/>
            <person name="Willis A."/>
            <person name="Wyrwicz L.S."/>
            <person name="Rokhsar D.S."/>
            <person name="Weissenbach J."/>
            <person name="Armbrust E.V."/>
            <person name="Green B.R."/>
            <person name="Van de Peer Y."/>
            <person name="Grigoriev I.V."/>
        </authorList>
    </citation>
    <scope>NUCLEOTIDE SEQUENCE [LARGE SCALE GENOMIC DNA]</scope>
    <source>
        <strain evidence="13 14">CCAP 1055/1</strain>
    </source>
</reference>
<dbReference type="InParanoid" id="B7G932"/>
<evidence type="ECO:0000256" key="6">
    <source>
        <dbReference type="ARBA" id="ARBA00022919"/>
    </source>
</evidence>
<dbReference type="EMBL" id="CM000622">
    <property type="protein sequence ID" value="EEC44753.1"/>
    <property type="molecule type" value="Genomic_DNA"/>
</dbReference>
<dbReference type="SMART" id="SM00822">
    <property type="entry name" value="PKS_KR"/>
    <property type="match status" value="1"/>
</dbReference>
<keyword evidence="4" id="KW-0256">Endoplasmic reticulum</keyword>
<dbReference type="SUPFAM" id="SSF51735">
    <property type="entry name" value="NAD(P)-binding Rossmann-fold domains"/>
    <property type="match status" value="1"/>
</dbReference>
<name>B7G932_PHATC</name>
<evidence type="ECO:0000256" key="9">
    <source>
        <dbReference type="ARBA" id="ARBA00026112"/>
    </source>
</evidence>
<protein>
    <recommendedName>
        <fullName evidence="9">3-dehydrosphinganine reductase</fullName>
        <ecNumber evidence="9">1.1.1.102</ecNumber>
    </recommendedName>
</protein>
<dbReference type="RefSeq" id="XP_002183571.1">
    <property type="nucleotide sequence ID" value="XM_002183535.1"/>
</dbReference>
<comment type="subcellular location">
    <subcellularLocation>
        <location evidence="1">Endoplasmic reticulum</location>
    </subcellularLocation>
</comment>
<dbReference type="Gene3D" id="3.40.50.720">
    <property type="entry name" value="NAD(P)-binding Rossmann-like Domain"/>
    <property type="match status" value="1"/>
</dbReference>
<keyword evidence="11" id="KW-1133">Transmembrane helix</keyword>
<dbReference type="AlphaFoldDB" id="B7G932"/>
<evidence type="ECO:0000256" key="10">
    <source>
        <dbReference type="SAM" id="Coils"/>
    </source>
</evidence>
<dbReference type="PRINTS" id="PR00081">
    <property type="entry name" value="GDHRDH"/>
</dbReference>
<feature type="coiled-coil region" evidence="10">
    <location>
        <begin position="82"/>
        <end position="112"/>
    </location>
</feature>
<dbReference type="InterPro" id="IPR057326">
    <property type="entry name" value="KR_dom"/>
</dbReference>
<evidence type="ECO:0000256" key="3">
    <source>
        <dbReference type="ARBA" id="ARBA00004991"/>
    </source>
</evidence>
<dbReference type="FunCoup" id="B7G932">
    <property type="interactions" value="207"/>
</dbReference>
<dbReference type="Proteomes" id="UP000000759">
    <property type="component" value="Chromosome 20"/>
</dbReference>
<sequence length="354" mass="38951">MIAIIAAGLLALPALLVQVATALIVAFLSVPALCILLFRKPRHLRPNLGDPDGDAHVIITGGSSGIGLSIARECVRRGVRRVTILARTVSKLETAKKELEELNAQSKKTKQIKAVSVDVTDYKALEKTALELLGKTPSHSTYLFCCAGETEPAYFDDIPPDVFARITQTNQLGSIYTTKAFLPHMKAGTICFCSSICGQIGIFGYSAYSPTKFALRGFAECLHVELCNSPVNVQIAYPPDTDTPGFEKENVAKPKETQLISEQGGLSKPDDIARVMVTEAFRPNPRFNVYFTFDAWMLSSLTAGFSPIATMQDGVSQVAGMALFRFVSLFYLHDWWRIVRKFQEERDAEMSKTK</sequence>
<dbReference type="Pfam" id="PF00106">
    <property type="entry name" value="adh_short"/>
    <property type="match status" value="1"/>
</dbReference>
<keyword evidence="5" id="KW-0521">NADP</keyword>
<dbReference type="InterPro" id="IPR002347">
    <property type="entry name" value="SDR_fam"/>
</dbReference>
<evidence type="ECO:0000256" key="11">
    <source>
        <dbReference type="SAM" id="Phobius"/>
    </source>
</evidence>
<keyword evidence="6" id="KW-0746">Sphingolipid metabolism</keyword>
<comment type="pathway">
    <text evidence="3">Sphingolipid metabolism.</text>
</comment>
<dbReference type="InterPro" id="IPR045022">
    <property type="entry name" value="KDSR-like"/>
</dbReference>
<evidence type="ECO:0000313" key="14">
    <source>
        <dbReference type="Proteomes" id="UP000000759"/>
    </source>
</evidence>